<name>A0A1G6AEM8_9HYPH</name>
<sequence>MEPKSPDAVTAPMSAGDTSKIYVVWVGEPTQSSMAEGPDVAVLADGLFLVRTDQTQSQLYHAVKRRLAPKRLLVARADGHPKFKGMEAGALKWLRAGG</sequence>
<dbReference type="RefSeq" id="WP_090874619.1">
    <property type="nucleotide sequence ID" value="NZ_FMXQ01000001.1"/>
</dbReference>
<protein>
    <submittedName>
        <fullName evidence="1">Uncharacterized protein</fullName>
    </submittedName>
</protein>
<dbReference type="AlphaFoldDB" id="A0A1G6AEM8"/>
<evidence type="ECO:0000313" key="2">
    <source>
        <dbReference type="Proteomes" id="UP000199071"/>
    </source>
</evidence>
<reference evidence="1 2" key="1">
    <citation type="submission" date="2016-10" db="EMBL/GenBank/DDBJ databases">
        <authorList>
            <person name="de Groot N.N."/>
        </authorList>
    </citation>
    <scope>NUCLEOTIDE SEQUENCE [LARGE SCALE GENOMIC DNA]</scope>
    <source>
        <strain evidence="1 2">ATCC 35022</strain>
    </source>
</reference>
<dbReference type="Proteomes" id="UP000199071">
    <property type="component" value="Unassembled WGS sequence"/>
</dbReference>
<proteinExistence type="predicted"/>
<accession>A0A1G6AEM8</accession>
<organism evidence="1 2">
    <name type="scientific">Bauldia litoralis</name>
    <dbReference type="NCBI Taxonomy" id="665467"/>
    <lineage>
        <taxon>Bacteria</taxon>
        <taxon>Pseudomonadati</taxon>
        <taxon>Pseudomonadota</taxon>
        <taxon>Alphaproteobacteria</taxon>
        <taxon>Hyphomicrobiales</taxon>
        <taxon>Kaistiaceae</taxon>
        <taxon>Bauldia</taxon>
    </lineage>
</organism>
<evidence type="ECO:0000313" key="1">
    <source>
        <dbReference type="EMBL" id="SDB06832.1"/>
    </source>
</evidence>
<dbReference type="STRING" id="665467.SAMN02982931_00516"/>
<dbReference type="EMBL" id="FMXQ01000001">
    <property type="protein sequence ID" value="SDB06832.1"/>
    <property type="molecule type" value="Genomic_DNA"/>
</dbReference>
<dbReference type="OrthoDB" id="5975956at2"/>
<gene>
    <name evidence="1" type="ORF">SAMN02982931_00516</name>
</gene>
<keyword evidence="2" id="KW-1185">Reference proteome</keyword>